<evidence type="ECO:0000256" key="2">
    <source>
        <dbReference type="ARBA" id="ARBA00023015"/>
    </source>
</evidence>
<dbReference type="GO" id="GO:0032993">
    <property type="term" value="C:protein-DNA complex"/>
    <property type="evidence" value="ECO:0007669"/>
    <property type="project" value="TreeGrafter"/>
</dbReference>
<dbReference type="PANTHER" id="PTHR30346">
    <property type="entry name" value="TRANSCRIPTIONAL DUAL REGULATOR HCAR-RELATED"/>
    <property type="match status" value="1"/>
</dbReference>
<sequence>MLVAVDQHGSITAAAKALHMTPSAISQQLKVLSTEAKATIVEALPTGVRCTPAGKLLVSHAIRILDELKQAEHSLAELSGQEIEEIRFACFPAATDSLVPEILRIIATQHPTAALSFDVMRSPVALRALCDGTVDAALVARYPDDPAPGRDLRMVELGNDLLVAAMPTEHPLTHGQSVPLRRLTDIPLLLESSASPFCQLFLTACADAGITPQIRAWSPQANVALDMVAHGVGIALLPAMTIDSIPAGIVAAPLSPVIKRTVTLAFRASTERSRVTDALVSSSREAARTKLSYNGY</sequence>
<evidence type="ECO:0000313" key="8">
    <source>
        <dbReference type="Proteomes" id="UP000070612"/>
    </source>
</evidence>
<feature type="domain" description="HTH lysR-type" evidence="6">
    <location>
        <begin position="1"/>
        <end position="51"/>
    </location>
</feature>
<keyword evidence="4" id="KW-0010">Activator</keyword>
<dbReference type="PROSITE" id="PS50931">
    <property type="entry name" value="HTH_LYSR"/>
    <property type="match status" value="1"/>
</dbReference>
<keyword evidence="8" id="KW-1185">Reference proteome</keyword>
<dbReference type="GO" id="GO:0003700">
    <property type="term" value="F:DNA-binding transcription factor activity"/>
    <property type="evidence" value="ECO:0007669"/>
    <property type="project" value="InterPro"/>
</dbReference>
<dbReference type="InterPro" id="IPR036390">
    <property type="entry name" value="WH_DNA-bd_sf"/>
</dbReference>
<dbReference type="Proteomes" id="UP000070612">
    <property type="component" value="Unassembled WGS sequence"/>
</dbReference>
<evidence type="ECO:0000256" key="3">
    <source>
        <dbReference type="ARBA" id="ARBA00023125"/>
    </source>
</evidence>
<dbReference type="InterPro" id="IPR036388">
    <property type="entry name" value="WH-like_DNA-bd_sf"/>
</dbReference>
<dbReference type="SUPFAM" id="SSF46785">
    <property type="entry name" value="Winged helix' DNA-binding domain"/>
    <property type="match status" value="1"/>
</dbReference>
<proteinExistence type="inferred from homology"/>
<dbReference type="PATRIC" id="fig|59750.3.peg.6299"/>
<dbReference type="Pfam" id="PF00126">
    <property type="entry name" value="HTH_1"/>
    <property type="match status" value="1"/>
</dbReference>
<comment type="caution">
    <text evidence="7">The sequence shown here is derived from an EMBL/GenBank/DDBJ whole genome shotgun (WGS) entry which is preliminary data.</text>
</comment>
<dbReference type="SUPFAM" id="SSF53850">
    <property type="entry name" value="Periplasmic binding protein-like II"/>
    <property type="match status" value="1"/>
</dbReference>
<dbReference type="Gene3D" id="3.40.190.10">
    <property type="entry name" value="Periplasmic binding protein-like II"/>
    <property type="match status" value="2"/>
</dbReference>
<evidence type="ECO:0000259" key="6">
    <source>
        <dbReference type="PROSITE" id="PS50931"/>
    </source>
</evidence>
<dbReference type="Gene3D" id="1.10.10.10">
    <property type="entry name" value="Winged helix-like DNA-binding domain superfamily/Winged helix DNA-binding domain"/>
    <property type="match status" value="1"/>
</dbReference>
<evidence type="ECO:0000256" key="5">
    <source>
        <dbReference type="ARBA" id="ARBA00023163"/>
    </source>
</evidence>
<dbReference type="AlphaFoldDB" id="A0A132PNL2"/>
<dbReference type="PANTHER" id="PTHR30346:SF29">
    <property type="entry name" value="LYSR SUBSTRATE-BINDING"/>
    <property type="match status" value="1"/>
</dbReference>
<dbReference type="CDD" id="cd05466">
    <property type="entry name" value="PBP2_LTTR_substrate"/>
    <property type="match status" value="1"/>
</dbReference>
<reference evidence="7 8" key="1">
    <citation type="submission" date="2015-07" db="EMBL/GenBank/DDBJ databases">
        <title>A draft genome sequence of Mycobacterium wolinskyi.</title>
        <authorList>
            <person name="de Man T.J."/>
            <person name="Perry K.A."/>
            <person name="Coulliette A.D."/>
            <person name="Jensen B."/>
            <person name="Toney N.C."/>
            <person name="Limbago B.M."/>
            <person name="Noble-Wang J."/>
        </authorList>
    </citation>
    <scope>NUCLEOTIDE SEQUENCE [LARGE SCALE GENOMIC DNA]</scope>
    <source>
        <strain evidence="7 8">CDC_01</strain>
    </source>
</reference>
<dbReference type="GO" id="GO:0003677">
    <property type="term" value="F:DNA binding"/>
    <property type="evidence" value="ECO:0007669"/>
    <property type="project" value="UniProtKB-KW"/>
</dbReference>
<keyword evidence="2" id="KW-0805">Transcription regulation</keyword>
<dbReference type="InterPro" id="IPR005119">
    <property type="entry name" value="LysR_subst-bd"/>
</dbReference>
<comment type="similarity">
    <text evidence="1">Belongs to the LysR transcriptional regulatory family.</text>
</comment>
<protein>
    <recommendedName>
        <fullName evidence="6">HTH lysR-type domain-containing protein</fullName>
    </recommendedName>
</protein>
<organism evidence="7 8">
    <name type="scientific">Mycolicibacterium wolinskyi</name>
    <dbReference type="NCBI Taxonomy" id="59750"/>
    <lineage>
        <taxon>Bacteria</taxon>
        <taxon>Bacillati</taxon>
        <taxon>Actinomycetota</taxon>
        <taxon>Actinomycetes</taxon>
        <taxon>Mycobacteriales</taxon>
        <taxon>Mycobacteriaceae</taxon>
        <taxon>Mycolicibacterium</taxon>
    </lineage>
</organism>
<accession>A0A132PNL2</accession>
<evidence type="ECO:0000256" key="4">
    <source>
        <dbReference type="ARBA" id="ARBA00023159"/>
    </source>
</evidence>
<dbReference type="InterPro" id="IPR000847">
    <property type="entry name" value="LysR_HTH_N"/>
</dbReference>
<evidence type="ECO:0000313" key="7">
    <source>
        <dbReference type="EMBL" id="KWX23920.1"/>
    </source>
</evidence>
<evidence type="ECO:0000256" key="1">
    <source>
        <dbReference type="ARBA" id="ARBA00009437"/>
    </source>
</evidence>
<keyword evidence="3" id="KW-0238">DNA-binding</keyword>
<gene>
    <name evidence="7" type="ORF">AFM11_11110</name>
</gene>
<keyword evidence="5" id="KW-0804">Transcription</keyword>
<dbReference type="Pfam" id="PF03466">
    <property type="entry name" value="LysR_substrate"/>
    <property type="match status" value="1"/>
</dbReference>
<dbReference type="EMBL" id="LGTW01000006">
    <property type="protein sequence ID" value="KWX23920.1"/>
    <property type="molecule type" value="Genomic_DNA"/>
</dbReference>
<name>A0A132PNL2_9MYCO</name>